<organism evidence="2 3">
    <name type="scientific">Lutimonas vermicola</name>
    <dbReference type="NCBI Taxonomy" id="414288"/>
    <lineage>
        <taxon>Bacteria</taxon>
        <taxon>Pseudomonadati</taxon>
        <taxon>Bacteroidota</taxon>
        <taxon>Flavobacteriia</taxon>
        <taxon>Flavobacteriales</taxon>
        <taxon>Flavobacteriaceae</taxon>
        <taxon>Lutimonas</taxon>
    </lineage>
</organism>
<keyword evidence="1" id="KW-0732">Signal</keyword>
<evidence type="ECO:0000313" key="3">
    <source>
        <dbReference type="Proteomes" id="UP001474120"/>
    </source>
</evidence>
<name>A0ABU9L140_9FLAO</name>
<dbReference type="EMBL" id="JBCDNA010000002">
    <property type="protein sequence ID" value="MEL4456152.1"/>
    <property type="molecule type" value="Genomic_DNA"/>
</dbReference>
<accession>A0ABU9L140</accession>
<protein>
    <submittedName>
        <fullName evidence="2">Uncharacterized protein</fullName>
    </submittedName>
</protein>
<reference evidence="2 3" key="1">
    <citation type="submission" date="2024-04" db="EMBL/GenBank/DDBJ databases">
        <title>whole genome sequencing of Lutimonas vermicola strain IMCC1616.</title>
        <authorList>
            <person name="Bae S.S."/>
        </authorList>
    </citation>
    <scope>NUCLEOTIDE SEQUENCE [LARGE SCALE GENOMIC DNA]</scope>
    <source>
        <strain evidence="2 3">IMCC1616</strain>
    </source>
</reference>
<dbReference type="Proteomes" id="UP001474120">
    <property type="component" value="Unassembled WGS sequence"/>
</dbReference>
<evidence type="ECO:0000256" key="1">
    <source>
        <dbReference type="SAM" id="SignalP"/>
    </source>
</evidence>
<evidence type="ECO:0000313" key="2">
    <source>
        <dbReference type="EMBL" id="MEL4456152.1"/>
    </source>
</evidence>
<feature type="chain" id="PRO_5045098689" evidence="1">
    <location>
        <begin position="20"/>
        <end position="174"/>
    </location>
</feature>
<gene>
    <name evidence="2" type="ORF">AABB81_09620</name>
</gene>
<sequence length="174" mass="20144">MRHCIILFFFFVISSCATNKVQENEKKQLIPPPHINCPGDGNCSFEVLENSSLNLAYDSTGKLYPEVKEGTKIVIKYTYKRKAVENVMDSGYAEYVYLEFDPDDKQIILKDKELKKVNMIFGRICYCKGAMGYFPVQQGNLFLFNREGNLQIRTSFKVNKVPQIIQQIDENIKY</sequence>
<proteinExistence type="predicted"/>
<feature type="signal peptide" evidence="1">
    <location>
        <begin position="1"/>
        <end position="19"/>
    </location>
</feature>
<keyword evidence="3" id="KW-1185">Reference proteome</keyword>
<dbReference type="RefSeq" id="WP_342160207.1">
    <property type="nucleotide sequence ID" value="NZ_JBCDNA010000002.1"/>
</dbReference>
<comment type="caution">
    <text evidence="2">The sequence shown here is derived from an EMBL/GenBank/DDBJ whole genome shotgun (WGS) entry which is preliminary data.</text>
</comment>
<dbReference type="PROSITE" id="PS51257">
    <property type="entry name" value="PROKAR_LIPOPROTEIN"/>
    <property type="match status" value="1"/>
</dbReference>